<accession>A0A173T7L2</accession>
<dbReference type="EC" id="3.4.16.4" evidence="4"/>
<dbReference type="GO" id="GO:0000270">
    <property type="term" value="P:peptidoglycan metabolic process"/>
    <property type="evidence" value="ECO:0007669"/>
    <property type="project" value="TreeGrafter"/>
</dbReference>
<evidence type="ECO:0000313" key="4">
    <source>
        <dbReference type="EMBL" id="CUM98694.1"/>
    </source>
</evidence>
<dbReference type="GO" id="GO:0006508">
    <property type="term" value="P:proteolysis"/>
    <property type="evidence" value="ECO:0007669"/>
    <property type="project" value="InterPro"/>
</dbReference>
<comment type="similarity">
    <text evidence="1">Belongs to the peptidase S13 family.</text>
</comment>
<dbReference type="Proteomes" id="UP000095591">
    <property type="component" value="Unassembled WGS sequence"/>
</dbReference>
<dbReference type="RefSeq" id="WP_044545771.1">
    <property type="nucleotide sequence ID" value="NZ_CDRH01000379.1"/>
</dbReference>
<name>A0A173T7L2_PARDI</name>
<sequence>MIRKISFFFLISCLCLSVGAQTPQPIKQFLRKPYMEGASFSLIVKEVNSGETVFAYDTIRQLTPASVMKTVTTATALEILGEDYRFPTTLEYDGSIENGLLKGNLYIKGSGDPSLGSAHFAPDHKRFLQEWISALKKVGIHKIQGAVIADESIFDTEGTSLKWVGEDMGSYYGAGSYGLCVFDNLYKLGLQTGAPGTRPKLKGTEPELSGIHFHNYLTTRQVSSDSSFIVGAPFATDRYLYGIVPANREWYPLKGDIPDPALFLADYLTRQLEHEGITVGESPSCFRILREAGRWQPGKRTEIVTTYSPTLREIVEVTNHVSHNLFADALIKTIGLRYTPRKGEVLSSFNRGIQVLREYWQGKGLDLSCVWMYDGSGLAVTNKLSTAFVADLLIYMKTCSQQHTAFYESLPAVGVEGSVRNFLKGSSLQGKAHLKSGSMSRVKGYAGYINKGDKQYAIALFVNNYSCDGRPMTVAIEKLLLQLFN</sequence>
<dbReference type="Gene3D" id="3.40.710.10">
    <property type="entry name" value="DD-peptidase/beta-lactamase superfamily"/>
    <property type="match status" value="2"/>
</dbReference>
<feature type="signal peptide" evidence="3">
    <location>
        <begin position="1"/>
        <end position="20"/>
    </location>
</feature>
<dbReference type="Gene3D" id="3.50.80.20">
    <property type="entry name" value="D-Ala-D-Ala carboxypeptidase C, peptidase S13"/>
    <property type="match status" value="1"/>
</dbReference>
<keyword evidence="4" id="KW-0645">Protease</keyword>
<protein>
    <submittedName>
        <fullName evidence="4">D-alanyl-D-alanine carboxypeptidase dacB</fullName>
        <ecNumber evidence="4">3.4.16.4</ecNumber>
    </submittedName>
</protein>
<evidence type="ECO:0000256" key="1">
    <source>
        <dbReference type="ARBA" id="ARBA00006096"/>
    </source>
</evidence>
<evidence type="ECO:0000313" key="5">
    <source>
        <dbReference type="Proteomes" id="UP000095591"/>
    </source>
</evidence>
<reference evidence="4 5" key="1">
    <citation type="submission" date="2015-09" db="EMBL/GenBank/DDBJ databases">
        <authorList>
            <consortium name="Pathogen Informatics"/>
        </authorList>
    </citation>
    <scope>NUCLEOTIDE SEQUENCE [LARGE SCALE GENOMIC DNA]</scope>
    <source>
        <strain evidence="4 5">2789STDY5608872</strain>
    </source>
</reference>
<organism evidence="4 5">
    <name type="scientific">Parabacteroides distasonis</name>
    <dbReference type="NCBI Taxonomy" id="823"/>
    <lineage>
        <taxon>Bacteria</taxon>
        <taxon>Pseudomonadati</taxon>
        <taxon>Bacteroidota</taxon>
        <taxon>Bacteroidia</taxon>
        <taxon>Bacteroidales</taxon>
        <taxon>Tannerellaceae</taxon>
        <taxon>Parabacteroides</taxon>
    </lineage>
</organism>
<evidence type="ECO:0000256" key="2">
    <source>
        <dbReference type="ARBA" id="ARBA00022801"/>
    </source>
</evidence>
<dbReference type="PRINTS" id="PR00922">
    <property type="entry name" value="DADACBPTASE3"/>
</dbReference>
<dbReference type="PANTHER" id="PTHR30023">
    <property type="entry name" value="D-ALANYL-D-ALANINE CARBOXYPEPTIDASE"/>
    <property type="match status" value="1"/>
</dbReference>
<dbReference type="InterPro" id="IPR012338">
    <property type="entry name" value="Beta-lactam/transpept-like"/>
</dbReference>
<dbReference type="GO" id="GO:0009002">
    <property type="term" value="F:serine-type D-Ala-D-Ala carboxypeptidase activity"/>
    <property type="evidence" value="ECO:0007669"/>
    <property type="project" value="UniProtKB-EC"/>
</dbReference>
<evidence type="ECO:0000256" key="3">
    <source>
        <dbReference type="SAM" id="SignalP"/>
    </source>
</evidence>
<dbReference type="Pfam" id="PF02113">
    <property type="entry name" value="Peptidase_S13"/>
    <property type="match status" value="1"/>
</dbReference>
<keyword evidence="2 4" id="KW-0378">Hydrolase</keyword>
<dbReference type="NCBIfam" id="TIGR00666">
    <property type="entry name" value="PBP4"/>
    <property type="match status" value="1"/>
</dbReference>
<dbReference type="AlphaFoldDB" id="A0A173T7L2"/>
<dbReference type="EMBL" id="CYXP01000002">
    <property type="protein sequence ID" value="CUM98694.1"/>
    <property type="molecule type" value="Genomic_DNA"/>
</dbReference>
<gene>
    <name evidence="4" type="primary">dacB</name>
    <name evidence="4" type="ORF">ERS852429_01446</name>
</gene>
<dbReference type="SUPFAM" id="SSF56601">
    <property type="entry name" value="beta-lactamase/transpeptidase-like"/>
    <property type="match status" value="1"/>
</dbReference>
<keyword evidence="3" id="KW-0732">Signal</keyword>
<keyword evidence="4" id="KW-0121">Carboxypeptidase</keyword>
<proteinExistence type="inferred from homology"/>
<feature type="chain" id="PRO_5008012156" evidence="3">
    <location>
        <begin position="21"/>
        <end position="485"/>
    </location>
</feature>
<dbReference type="InterPro" id="IPR000667">
    <property type="entry name" value="Peptidase_S13"/>
</dbReference>
<dbReference type="PANTHER" id="PTHR30023:SF0">
    <property type="entry name" value="PENICILLIN-SENSITIVE CARBOXYPEPTIDASE A"/>
    <property type="match status" value="1"/>
</dbReference>